<dbReference type="GO" id="GO:0009337">
    <property type="term" value="C:sulfite reductase complex (NADPH)"/>
    <property type="evidence" value="ECO:0007669"/>
    <property type="project" value="InterPro"/>
</dbReference>
<dbReference type="EMBL" id="QRDZ01000002">
    <property type="protein sequence ID" value="RED87616.1"/>
    <property type="molecule type" value="Genomic_DNA"/>
</dbReference>
<dbReference type="OrthoDB" id="9803707at2"/>
<dbReference type="AlphaFoldDB" id="A0A3D9KMA6"/>
<comment type="function">
    <text evidence="13 15">Component of the sulfite reductase complex that catalyzes the 6-electron reduction of sulfite to sulfide. This is one of several activities required for the biosynthesis of L-cysteine from sulfate.</text>
</comment>
<evidence type="ECO:0000256" key="14">
    <source>
        <dbReference type="ARBA" id="ARBA00062253"/>
    </source>
</evidence>
<dbReference type="NCBIfam" id="TIGR02041">
    <property type="entry name" value="CysI"/>
    <property type="match status" value="1"/>
</dbReference>
<proteinExistence type="inferred from homology"/>
<dbReference type="HAMAP" id="MF_01540">
    <property type="entry name" value="CysI"/>
    <property type="match status" value="1"/>
</dbReference>
<evidence type="ECO:0000256" key="11">
    <source>
        <dbReference type="ARBA" id="ARBA00023192"/>
    </source>
</evidence>
<feature type="binding site" evidence="15">
    <location>
        <position position="481"/>
    </location>
    <ligand>
        <name>[4Fe-4S] cluster</name>
        <dbReference type="ChEBI" id="CHEBI:49883"/>
    </ligand>
</feature>
<dbReference type="PANTHER" id="PTHR11493">
    <property type="entry name" value="SULFITE REDUCTASE [NADPH] SUBUNIT BETA-RELATED"/>
    <property type="match status" value="1"/>
</dbReference>
<dbReference type="RefSeq" id="WP_116059023.1">
    <property type="nucleotide sequence ID" value="NZ_QRDZ01000002.1"/>
</dbReference>
<dbReference type="GO" id="GO:0000103">
    <property type="term" value="P:sulfate assimilation"/>
    <property type="evidence" value="ECO:0007669"/>
    <property type="project" value="UniProtKB-UniRule"/>
</dbReference>
<dbReference type="GO" id="GO:0051539">
    <property type="term" value="F:4 iron, 4 sulfur cluster binding"/>
    <property type="evidence" value="ECO:0007669"/>
    <property type="project" value="UniProtKB-KW"/>
</dbReference>
<evidence type="ECO:0000256" key="5">
    <source>
        <dbReference type="ARBA" id="ARBA00022617"/>
    </source>
</evidence>
<keyword evidence="19" id="KW-1185">Reference proteome</keyword>
<dbReference type="FunFam" id="3.30.413.10:FF:000003">
    <property type="entry name" value="Sulfite reductase [NADPH] hemoprotein beta-component"/>
    <property type="match status" value="1"/>
</dbReference>
<keyword evidence="8 15" id="KW-0560">Oxidoreductase</keyword>
<evidence type="ECO:0000256" key="2">
    <source>
        <dbReference type="ARBA" id="ARBA00010429"/>
    </source>
</evidence>
<dbReference type="Pfam" id="PF01077">
    <property type="entry name" value="NIR_SIR"/>
    <property type="match status" value="1"/>
</dbReference>
<evidence type="ECO:0000259" key="16">
    <source>
        <dbReference type="Pfam" id="PF01077"/>
    </source>
</evidence>
<evidence type="ECO:0000256" key="15">
    <source>
        <dbReference type="HAMAP-Rule" id="MF_01540"/>
    </source>
</evidence>
<comment type="pathway">
    <text evidence="1 15">Sulfur metabolism; hydrogen sulfide biosynthesis; hydrogen sulfide from sulfite (NADPH route): step 1/1.</text>
</comment>
<feature type="binding site" description="axial binding residue" evidence="15">
    <location>
        <position position="485"/>
    </location>
    <ligand>
        <name>siroheme</name>
        <dbReference type="ChEBI" id="CHEBI:60052"/>
    </ligand>
    <ligandPart>
        <name>Fe</name>
        <dbReference type="ChEBI" id="CHEBI:18248"/>
    </ligandPart>
</feature>
<evidence type="ECO:0000256" key="4">
    <source>
        <dbReference type="ARBA" id="ARBA00022605"/>
    </source>
</evidence>
<dbReference type="InterPro" id="IPR006067">
    <property type="entry name" value="NO2/SO3_Rdtase_4Fe4S_dom"/>
</dbReference>
<evidence type="ECO:0000256" key="3">
    <source>
        <dbReference type="ARBA" id="ARBA00022485"/>
    </source>
</evidence>
<dbReference type="InterPro" id="IPR036136">
    <property type="entry name" value="Nit/Sulf_reduc_fer-like_dom_sf"/>
</dbReference>
<comment type="caution">
    <text evidence="18">The sequence shown here is derived from an EMBL/GenBank/DDBJ whole genome shotgun (WGS) entry which is preliminary data.</text>
</comment>
<evidence type="ECO:0000313" key="19">
    <source>
        <dbReference type="Proteomes" id="UP000256977"/>
    </source>
</evidence>
<dbReference type="GO" id="GO:0020037">
    <property type="term" value="F:heme binding"/>
    <property type="evidence" value="ECO:0007669"/>
    <property type="project" value="InterPro"/>
</dbReference>
<keyword evidence="11 15" id="KW-0198">Cysteine biosynthesis</keyword>
<evidence type="ECO:0000256" key="9">
    <source>
        <dbReference type="ARBA" id="ARBA00023004"/>
    </source>
</evidence>
<organism evidence="18 19">
    <name type="scientific">Cohnella phaseoli</name>
    <dbReference type="NCBI Taxonomy" id="456490"/>
    <lineage>
        <taxon>Bacteria</taxon>
        <taxon>Bacillati</taxon>
        <taxon>Bacillota</taxon>
        <taxon>Bacilli</taxon>
        <taxon>Bacillales</taxon>
        <taxon>Paenibacillaceae</taxon>
        <taxon>Cohnella</taxon>
    </lineage>
</organism>
<evidence type="ECO:0000256" key="8">
    <source>
        <dbReference type="ARBA" id="ARBA00023002"/>
    </source>
</evidence>
<evidence type="ECO:0000313" key="18">
    <source>
        <dbReference type="EMBL" id="RED87616.1"/>
    </source>
</evidence>
<sequence>MSENNLLNPNSAPHSDVEDIKVRSNYLRGVLVEAMEDRITASIPEDENRLMKFHGSYMQDDRDLRNERAKQKLEPAYQFMLRIRAPGGVITPEQWLMMDRISKSYANESIRLTTRQSVQLHGVIKWNMKKTIQEINASLLTTLAACGDVNRNVMASPNPYQSEVHAEVYEWASKLSRHLEPQTNAYHEIWLDGEKVIDSNAEQEPIYGPVYLPRKFKIGLAVPPTNDVDVFSQDLGFIAIIEDGKLSGFNVTVGGGMGMTHGDPKTYPQIARVVGFCKPEQVVDVAEKTVTIQRDYGDRAVRKHARFKYTIDDRGLDWFKDELTKRLGWSLEAEREYHFDHNGDRYGWVKGFDGKWHFTLFIQNGRIKDDEGYLLMTGLREIAKVHEGDFRITPNQGLIIGNVSFRRKKKIEALLQTYRLTDGKRYSALQRNSMACVALPTCGLAMAESERYLPDLLDKIEPLLEQNGLRDDDIVIRMTGCPNGCARPALAEIAFIGKAPGKYNMYLGGGFAGQRLNKLYKENIGEKDILDSLSLLLGQYAKERRESEHFGDFVIRAGHVKEVLSGLDFHS</sequence>
<dbReference type="SUPFAM" id="SSF55124">
    <property type="entry name" value="Nitrite/Sulfite reductase N-terminal domain-like"/>
    <property type="match status" value="2"/>
</dbReference>
<dbReference type="PANTHER" id="PTHR11493:SF47">
    <property type="entry name" value="SULFITE REDUCTASE [NADPH] SUBUNIT BETA"/>
    <property type="match status" value="1"/>
</dbReference>
<comment type="similarity">
    <text evidence="2 15">Belongs to the nitrite and sulfite reductase 4Fe-4S domain family.</text>
</comment>
<feature type="binding site" evidence="15">
    <location>
        <position position="442"/>
    </location>
    <ligand>
        <name>[4Fe-4S] cluster</name>
        <dbReference type="ChEBI" id="CHEBI:49883"/>
    </ligand>
</feature>
<dbReference type="PROSITE" id="PS00365">
    <property type="entry name" value="NIR_SIR"/>
    <property type="match status" value="1"/>
</dbReference>
<dbReference type="PRINTS" id="PR00397">
    <property type="entry name" value="SIROHAEM"/>
</dbReference>
<feature type="domain" description="Nitrite/Sulfite reductase ferredoxin-like" evidence="17">
    <location>
        <begin position="75"/>
        <end position="137"/>
    </location>
</feature>
<evidence type="ECO:0000256" key="13">
    <source>
        <dbReference type="ARBA" id="ARBA00057160"/>
    </source>
</evidence>
<feature type="domain" description="Nitrite/Sulfite reductase ferredoxin-like" evidence="17">
    <location>
        <begin position="353"/>
        <end position="416"/>
    </location>
</feature>
<dbReference type="InterPro" id="IPR005117">
    <property type="entry name" value="NiRdtase/SiRdtase_haem-b_fer"/>
</dbReference>
<dbReference type="GO" id="GO:0046872">
    <property type="term" value="F:metal ion binding"/>
    <property type="evidence" value="ECO:0007669"/>
    <property type="project" value="UniProtKB-KW"/>
</dbReference>
<evidence type="ECO:0000256" key="12">
    <source>
        <dbReference type="ARBA" id="ARBA00052219"/>
    </source>
</evidence>
<dbReference type="UniPathway" id="UPA00140">
    <property type="reaction ID" value="UER00207"/>
</dbReference>
<feature type="binding site" evidence="15">
    <location>
        <position position="436"/>
    </location>
    <ligand>
        <name>[4Fe-4S] cluster</name>
        <dbReference type="ChEBI" id="CHEBI:49883"/>
    </ligand>
</feature>
<feature type="domain" description="Nitrite/sulphite reductase 4Fe-4S" evidence="16">
    <location>
        <begin position="171"/>
        <end position="330"/>
    </location>
</feature>
<dbReference type="InterPro" id="IPR011786">
    <property type="entry name" value="CysI"/>
</dbReference>
<keyword evidence="9 15" id="KW-0408">Iron</keyword>
<dbReference type="NCBIfam" id="NF010029">
    <property type="entry name" value="PRK13504.1"/>
    <property type="match status" value="1"/>
</dbReference>
<keyword evidence="4 15" id="KW-0028">Amino-acid biosynthesis</keyword>
<dbReference type="InterPro" id="IPR045854">
    <property type="entry name" value="NO2/SO3_Rdtase_4Fe4S_sf"/>
</dbReference>
<keyword evidence="6 15" id="KW-0479">Metal-binding</keyword>
<accession>A0A3D9KMA6</accession>
<dbReference type="EC" id="1.8.1.2" evidence="15"/>
<dbReference type="GO" id="GO:0050311">
    <property type="term" value="F:sulfite reductase (ferredoxin) activity"/>
    <property type="evidence" value="ECO:0007669"/>
    <property type="project" value="TreeGrafter"/>
</dbReference>
<dbReference type="GO" id="GO:0019344">
    <property type="term" value="P:cysteine biosynthetic process"/>
    <property type="evidence" value="ECO:0007669"/>
    <property type="project" value="UniProtKB-KW"/>
</dbReference>
<comment type="catalytic activity">
    <reaction evidence="12 15">
        <text>hydrogen sulfide + 3 NADP(+) + 3 H2O = sulfite + 3 NADPH + 4 H(+)</text>
        <dbReference type="Rhea" id="RHEA:13801"/>
        <dbReference type="ChEBI" id="CHEBI:15377"/>
        <dbReference type="ChEBI" id="CHEBI:15378"/>
        <dbReference type="ChEBI" id="CHEBI:17359"/>
        <dbReference type="ChEBI" id="CHEBI:29919"/>
        <dbReference type="ChEBI" id="CHEBI:57783"/>
        <dbReference type="ChEBI" id="CHEBI:58349"/>
        <dbReference type="EC" id="1.8.1.2"/>
    </reaction>
</comment>
<evidence type="ECO:0000256" key="6">
    <source>
        <dbReference type="ARBA" id="ARBA00022723"/>
    </source>
</evidence>
<dbReference type="FunFam" id="3.30.413.10:FF:000004">
    <property type="entry name" value="Sulfite reductase [NADPH] hemoprotein beta-component"/>
    <property type="match status" value="1"/>
</dbReference>
<comment type="cofactor">
    <cofactor evidence="15">
        <name>[4Fe-4S] cluster</name>
        <dbReference type="ChEBI" id="CHEBI:49883"/>
    </cofactor>
    <text evidence="15">Binds 1 [4Fe-4S] cluster per subunit.</text>
</comment>
<dbReference type="GO" id="GO:0050661">
    <property type="term" value="F:NADP binding"/>
    <property type="evidence" value="ECO:0007669"/>
    <property type="project" value="InterPro"/>
</dbReference>
<keyword evidence="7 15" id="KW-0521">NADP</keyword>
<dbReference type="InterPro" id="IPR006066">
    <property type="entry name" value="NO2/SO3_Rdtase_FeS/sirohaem_BS"/>
</dbReference>
<dbReference type="SUPFAM" id="SSF56014">
    <property type="entry name" value="Nitrite and sulphite reductase 4Fe-4S domain-like"/>
    <property type="match status" value="2"/>
</dbReference>
<dbReference type="GO" id="GO:0070814">
    <property type="term" value="P:hydrogen sulfide biosynthetic process"/>
    <property type="evidence" value="ECO:0007669"/>
    <property type="project" value="UniProtKB-UniRule"/>
</dbReference>
<dbReference type="Proteomes" id="UP000256977">
    <property type="component" value="Unassembled WGS sequence"/>
</dbReference>
<name>A0A3D9KMA6_9BACL</name>
<keyword evidence="5 15" id="KW-0349">Heme</keyword>
<evidence type="ECO:0000256" key="1">
    <source>
        <dbReference type="ARBA" id="ARBA00004774"/>
    </source>
</evidence>
<evidence type="ECO:0000259" key="17">
    <source>
        <dbReference type="Pfam" id="PF03460"/>
    </source>
</evidence>
<dbReference type="Pfam" id="PF03460">
    <property type="entry name" value="NIR_SIR_ferr"/>
    <property type="match status" value="2"/>
</dbReference>
<evidence type="ECO:0000256" key="7">
    <source>
        <dbReference type="ARBA" id="ARBA00022857"/>
    </source>
</evidence>
<feature type="binding site" evidence="15">
    <location>
        <position position="485"/>
    </location>
    <ligand>
        <name>[4Fe-4S] cluster</name>
        <dbReference type="ChEBI" id="CHEBI:49883"/>
    </ligand>
</feature>
<keyword evidence="10 15" id="KW-0411">Iron-sulfur</keyword>
<comment type="cofactor">
    <cofactor evidence="15">
        <name>siroheme</name>
        <dbReference type="ChEBI" id="CHEBI:60052"/>
    </cofactor>
    <text evidence="15">Binds 1 siroheme per subunit.</text>
</comment>
<dbReference type="Gene3D" id="3.30.413.10">
    <property type="entry name" value="Sulfite Reductase Hemoprotein, domain 1"/>
    <property type="match status" value="2"/>
</dbReference>
<comment type="subunit">
    <text evidence="14 15">Alpha(8)-beta(8). The alpha component is a flavoprotein, the beta component is a hemoprotein.</text>
</comment>
<dbReference type="GO" id="GO:0004783">
    <property type="term" value="F:sulfite reductase (NADPH) activity"/>
    <property type="evidence" value="ECO:0007669"/>
    <property type="project" value="UniProtKB-UniRule"/>
</dbReference>
<protein>
    <recommendedName>
        <fullName evidence="15">Sulfite reductase [NADPH] hemoprotein beta-component</fullName>
        <shortName evidence="15">SiR-HP</shortName>
        <shortName evidence="15">SiRHP</shortName>
        <ecNumber evidence="15">1.8.1.2</ecNumber>
    </recommendedName>
</protein>
<dbReference type="InterPro" id="IPR045169">
    <property type="entry name" value="NO2/SO3_Rdtase_4Fe4S_prot"/>
</dbReference>
<gene>
    <name evidence="15" type="primary">cysI</name>
    <name evidence="18" type="ORF">DFP98_10294</name>
</gene>
<evidence type="ECO:0000256" key="10">
    <source>
        <dbReference type="ARBA" id="ARBA00023014"/>
    </source>
</evidence>
<reference evidence="18 19" key="1">
    <citation type="submission" date="2018-07" db="EMBL/GenBank/DDBJ databases">
        <title>Genomic Encyclopedia of Type Strains, Phase III (KMG-III): the genomes of soil and plant-associated and newly described type strains.</title>
        <authorList>
            <person name="Whitman W."/>
        </authorList>
    </citation>
    <scope>NUCLEOTIDE SEQUENCE [LARGE SCALE GENOMIC DNA]</scope>
    <source>
        <strain evidence="18 19">CECT 7287</strain>
    </source>
</reference>
<keyword evidence="3 15" id="KW-0004">4Fe-4S</keyword>